<dbReference type="Proteomes" id="UP000261520">
    <property type="component" value="Unplaced"/>
</dbReference>
<feature type="region of interest" description="Disordered" evidence="1">
    <location>
        <begin position="149"/>
        <end position="185"/>
    </location>
</feature>
<keyword evidence="3" id="KW-1185">Reference proteome</keyword>
<proteinExistence type="predicted"/>
<organism evidence="2 3">
    <name type="scientific">Periophthalmus magnuspinnatus</name>
    <dbReference type="NCBI Taxonomy" id="409849"/>
    <lineage>
        <taxon>Eukaryota</taxon>
        <taxon>Metazoa</taxon>
        <taxon>Chordata</taxon>
        <taxon>Craniata</taxon>
        <taxon>Vertebrata</taxon>
        <taxon>Euteleostomi</taxon>
        <taxon>Actinopterygii</taxon>
        <taxon>Neopterygii</taxon>
        <taxon>Teleostei</taxon>
        <taxon>Neoteleostei</taxon>
        <taxon>Acanthomorphata</taxon>
        <taxon>Gobiaria</taxon>
        <taxon>Gobiiformes</taxon>
        <taxon>Gobioidei</taxon>
        <taxon>Gobiidae</taxon>
        <taxon>Oxudercinae</taxon>
        <taxon>Periophthalmus</taxon>
    </lineage>
</organism>
<reference evidence="2" key="1">
    <citation type="submission" date="2025-08" db="UniProtKB">
        <authorList>
            <consortium name="Ensembl"/>
        </authorList>
    </citation>
    <scope>IDENTIFICATION</scope>
</reference>
<dbReference type="Ensembl" id="ENSPMGT00000002782.1">
    <property type="protein sequence ID" value="ENSPMGP00000002627.1"/>
    <property type="gene ID" value="ENSPMGG00000002293.1"/>
</dbReference>
<reference evidence="2" key="2">
    <citation type="submission" date="2025-09" db="UniProtKB">
        <authorList>
            <consortium name="Ensembl"/>
        </authorList>
    </citation>
    <scope>IDENTIFICATION</scope>
</reference>
<protein>
    <submittedName>
        <fullName evidence="2">Uncharacterized protein</fullName>
    </submittedName>
</protein>
<dbReference type="STRING" id="409849.ENSPMGP00000002627"/>
<dbReference type="AlphaFoldDB" id="A0A3B3ZDI6"/>
<evidence type="ECO:0000313" key="3">
    <source>
        <dbReference type="Proteomes" id="UP000261520"/>
    </source>
</evidence>
<evidence type="ECO:0000256" key="1">
    <source>
        <dbReference type="SAM" id="MobiDB-lite"/>
    </source>
</evidence>
<evidence type="ECO:0000313" key="2">
    <source>
        <dbReference type="Ensembl" id="ENSPMGP00000002627.1"/>
    </source>
</evidence>
<sequence>MDSSLTAEFISLNSFLSLFDREILMLWNLQNLTVRSPNWKWSSSHHQKSTSTSMFSITVVCSFMLTVVLQHAQRLFACVRIQTLTSLLDGKETSLRKLKETLRSQQQKDDFCKNTNMFTCDYFLQFDLVTSLQAEVGKWKHRALKMKSEAETKSNRELQPGFECSPPKRPRCDSPRKNLRSPRKALDSPALALLNSPKSRFFDGGSSSEFLVRNCPKQFFDNSCLGTPPGETSDICSFAVAENGADVKQDWLKWPMSPKEEEMCKKQ</sequence>
<name>A0A3B3ZDI6_9GOBI</name>
<accession>A0A3B3ZDI6</accession>